<dbReference type="EMBL" id="MU001693">
    <property type="protein sequence ID" value="KAF2454144.1"/>
    <property type="molecule type" value="Genomic_DNA"/>
</dbReference>
<organism evidence="2 3">
    <name type="scientific">Lineolata rhizophorae</name>
    <dbReference type="NCBI Taxonomy" id="578093"/>
    <lineage>
        <taxon>Eukaryota</taxon>
        <taxon>Fungi</taxon>
        <taxon>Dikarya</taxon>
        <taxon>Ascomycota</taxon>
        <taxon>Pezizomycotina</taxon>
        <taxon>Dothideomycetes</taxon>
        <taxon>Dothideomycetes incertae sedis</taxon>
        <taxon>Lineolatales</taxon>
        <taxon>Lineolataceae</taxon>
        <taxon>Lineolata</taxon>
    </lineage>
</organism>
<feature type="region of interest" description="Disordered" evidence="1">
    <location>
        <begin position="59"/>
        <end position="97"/>
    </location>
</feature>
<name>A0A6A6NRT0_9PEZI</name>
<sequence>MVLDPEKAPIIAHVAIARQPTKRAQPLFHLSPHSPAHRRSPRLAVPATTQTPTRTIARIALGPASQPRVGRQTAGSWPAKLSSAGASAVLSTTQTRP</sequence>
<gene>
    <name evidence="2" type="ORF">BDY21DRAFT_354207</name>
</gene>
<evidence type="ECO:0000313" key="3">
    <source>
        <dbReference type="Proteomes" id="UP000799766"/>
    </source>
</evidence>
<evidence type="ECO:0000313" key="2">
    <source>
        <dbReference type="EMBL" id="KAF2454144.1"/>
    </source>
</evidence>
<protein>
    <submittedName>
        <fullName evidence="2">Uncharacterized protein</fullName>
    </submittedName>
</protein>
<dbReference type="AlphaFoldDB" id="A0A6A6NRT0"/>
<proteinExistence type="predicted"/>
<accession>A0A6A6NRT0</accession>
<dbReference type="Proteomes" id="UP000799766">
    <property type="component" value="Unassembled WGS sequence"/>
</dbReference>
<keyword evidence="3" id="KW-1185">Reference proteome</keyword>
<reference evidence="2" key="1">
    <citation type="journal article" date="2020" name="Stud. Mycol.">
        <title>101 Dothideomycetes genomes: a test case for predicting lifestyles and emergence of pathogens.</title>
        <authorList>
            <person name="Haridas S."/>
            <person name="Albert R."/>
            <person name="Binder M."/>
            <person name="Bloem J."/>
            <person name="Labutti K."/>
            <person name="Salamov A."/>
            <person name="Andreopoulos B."/>
            <person name="Baker S."/>
            <person name="Barry K."/>
            <person name="Bills G."/>
            <person name="Bluhm B."/>
            <person name="Cannon C."/>
            <person name="Castanera R."/>
            <person name="Culley D."/>
            <person name="Daum C."/>
            <person name="Ezra D."/>
            <person name="Gonzalez J."/>
            <person name="Henrissat B."/>
            <person name="Kuo A."/>
            <person name="Liang C."/>
            <person name="Lipzen A."/>
            <person name="Lutzoni F."/>
            <person name="Magnuson J."/>
            <person name="Mondo S."/>
            <person name="Nolan M."/>
            <person name="Ohm R."/>
            <person name="Pangilinan J."/>
            <person name="Park H.-J."/>
            <person name="Ramirez L."/>
            <person name="Alfaro M."/>
            <person name="Sun H."/>
            <person name="Tritt A."/>
            <person name="Yoshinaga Y."/>
            <person name="Zwiers L.-H."/>
            <person name="Turgeon B."/>
            <person name="Goodwin S."/>
            <person name="Spatafora J."/>
            <person name="Crous P."/>
            <person name="Grigoriev I."/>
        </authorList>
    </citation>
    <scope>NUCLEOTIDE SEQUENCE</scope>
    <source>
        <strain evidence="2">ATCC 16933</strain>
    </source>
</reference>
<evidence type="ECO:0000256" key="1">
    <source>
        <dbReference type="SAM" id="MobiDB-lite"/>
    </source>
</evidence>